<accession>A0A0X3PSB2</accession>
<evidence type="ECO:0000313" key="1">
    <source>
        <dbReference type="EMBL" id="JAP54654.1"/>
    </source>
</evidence>
<sequence length="110" mass="12428">MTWGSASPPCHNWSCNYAGRTECMFRSLINENEMAVRRGDKLSQEAAQTYDTGYESNFVAIKIIAQAGRNSNRALIETRFLDGNSINQCIDLSPAYRILHSFLQTCVIHH</sequence>
<organism evidence="1">
    <name type="scientific">Schistocephalus solidus</name>
    <name type="common">Tapeworm</name>
    <dbReference type="NCBI Taxonomy" id="70667"/>
    <lineage>
        <taxon>Eukaryota</taxon>
        <taxon>Metazoa</taxon>
        <taxon>Spiralia</taxon>
        <taxon>Lophotrochozoa</taxon>
        <taxon>Platyhelminthes</taxon>
        <taxon>Cestoda</taxon>
        <taxon>Eucestoda</taxon>
        <taxon>Diphyllobothriidea</taxon>
        <taxon>Diphyllobothriidae</taxon>
        <taxon>Schistocephalus</taxon>
    </lineage>
</organism>
<gene>
    <name evidence="1" type="ORF">TR88641</name>
</gene>
<name>A0A0X3PSB2_SCHSO</name>
<dbReference type="AlphaFoldDB" id="A0A0X3PSB2"/>
<protein>
    <submittedName>
        <fullName evidence="1">Uncharacterized protein</fullName>
    </submittedName>
</protein>
<proteinExistence type="predicted"/>
<dbReference type="EMBL" id="GEEE01008571">
    <property type="protein sequence ID" value="JAP54654.1"/>
    <property type="molecule type" value="Transcribed_RNA"/>
</dbReference>
<reference evidence="1" key="1">
    <citation type="submission" date="2016-01" db="EMBL/GenBank/DDBJ databases">
        <title>Reference transcriptome for the parasite Schistocephalus solidus: insights into the molecular evolution of parasitism.</title>
        <authorList>
            <person name="Hebert F.O."/>
            <person name="Grambauer S."/>
            <person name="Barber I."/>
            <person name="Landry C.R."/>
            <person name="Aubin-Horth N."/>
        </authorList>
    </citation>
    <scope>NUCLEOTIDE SEQUENCE</scope>
</reference>